<evidence type="ECO:0000256" key="1">
    <source>
        <dbReference type="ARBA" id="ARBA00008791"/>
    </source>
</evidence>
<feature type="domain" description="UspA" evidence="2">
    <location>
        <begin position="5"/>
        <end position="139"/>
    </location>
</feature>
<protein>
    <submittedName>
        <fullName evidence="3">Universal stress protein</fullName>
    </submittedName>
</protein>
<proteinExistence type="inferred from homology"/>
<dbReference type="EMBL" id="JAENII010000012">
    <property type="protein sequence ID" value="MBK1828327.1"/>
    <property type="molecule type" value="Genomic_DNA"/>
</dbReference>
<evidence type="ECO:0000313" key="4">
    <source>
        <dbReference type="Proteomes" id="UP000658278"/>
    </source>
</evidence>
<dbReference type="InterPro" id="IPR006016">
    <property type="entry name" value="UspA"/>
</dbReference>
<dbReference type="AlphaFoldDB" id="A0A934RF10"/>
<dbReference type="Proteomes" id="UP000658278">
    <property type="component" value="Unassembled WGS sequence"/>
</dbReference>
<keyword evidence="4" id="KW-1185">Reference proteome</keyword>
<accession>A0A934RF10</accession>
<dbReference type="PRINTS" id="PR01438">
    <property type="entry name" value="UNVRSLSTRESS"/>
</dbReference>
<dbReference type="Pfam" id="PF00582">
    <property type="entry name" value="Usp"/>
    <property type="match status" value="2"/>
</dbReference>
<dbReference type="CDD" id="cd00293">
    <property type="entry name" value="USP-like"/>
    <property type="match status" value="2"/>
</dbReference>
<reference evidence="3" key="1">
    <citation type="submission" date="2021-01" db="EMBL/GenBank/DDBJ databases">
        <title>Modified the classification status of verrucomicrobia.</title>
        <authorList>
            <person name="Feng X."/>
        </authorList>
    </citation>
    <scope>NUCLEOTIDE SEQUENCE</scope>
    <source>
        <strain evidence="3">KCTC 22201</strain>
    </source>
</reference>
<dbReference type="SUPFAM" id="SSF52402">
    <property type="entry name" value="Adenine nucleotide alpha hydrolases-like"/>
    <property type="match status" value="2"/>
</dbReference>
<organism evidence="3 4">
    <name type="scientific">Haloferula rosea</name>
    <dbReference type="NCBI Taxonomy" id="490093"/>
    <lineage>
        <taxon>Bacteria</taxon>
        <taxon>Pseudomonadati</taxon>
        <taxon>Verrucomicrobiota</taxon>
        <taxon>Verrucomicrobiia</taxon>
        <taxon>Verrucomicrobiales</taxon>
        <taxon>Verrucomicrobiaceae</taxon>
        <taxon>Haloferula</taxon>
    </lineage>
</organism>
<dbReference type="Gene3D" id="3.40.50.620">
    <property type="entry name" value="HUPs"/>
    <property type="match status" value="2"/>
</dbReference>
<sequence>MILSKPVVAAVDFSTTSRQVVTQAARIAKIEGVPLFVIHVVFPGLLPHRPGCRSSPEVIDNARLKAEQDLDELLDGLDLEVSAERLVAVGRPPDEIGQLIEREGAGLLVISANKPGQKRLGSIASRCVRTVPCDVLLMREKKHDRYQRILACIDLSLASDPVMARAVEGARHGAALEVVHVTFPVDRDPGLCGEAMEEVADDRAFVEKGLARVMEPYQEALQGISHKVSILESSVPSVALTCHAEDVGADLVVLGTRGHSKLGAMFFGTNAERMLYDVEASVLAVRI</sequence>
<evidence type="ECO:0000259" key="2">
    <source>
        <dbReference type="Pfam" id="PF00582"/>
    </source>
</evidence>
<feature type="domain" description="UspA" evidence="2">
    <location>
        <begin position="146"/>
        <end position="286"/>
    </location>
</feature>
<dbReference type="PANTHER" id="PTHR46268">
    <property type="entry name" value="STRESS RESPONSE PROTEIN NHAX"/>
    <property type="match status" value="1"/>
</dbReference>
<dbReference type="InterPro" id="IPR006015">
    <property type="entry name" value="Universal_stress_UspA"/>
</dbReference>
<name>A0A934RF10_9BACT</name>
<dbReference type="InterPro" id="IPR014729">
    <property type="entry name" value="Rossmann-like_a/b/a_fold"/>
</dbReference>
<gene>
    <name evidence="3" type="ORF">JIN81_14935</name>
</gene>
<comment type="similarity">
    <text evidence="1">Belongs to the universal stress protein A family.</text>
</comment>
<dbReference type="RefSeq" id="WP_200281537.1">
    <property type="nucleotide sequence ID" value="NZ_JAENII010000012.1"/>
</dbReference>
<evidence type="ECO:0000313" key="3">
    <source>
        <dbReference type="EMBL" id="MBK1828327.1"/>
    </source>
</evidence>
<dbReference type="PANTHER" id="PTHR46268:SF6">
    <property type="entry name" value="UNIVERSAL STRESS PROTEIN UP12"/>
    <property type="match status" value="1"/>
</dbReference>
<comment type="caution">
    <text evidence="3">The sequence shown here is derived from an EMBL/GenBank/DDBJ whole genome shotgun (WGS) entry which is preliminary data.</text>
</comment>